<protein>
    <submittedName>
        <fullName evidence="2">Uncharacterized protein</fullName>
    </submittedName>
</protein>
<gene>
    <name evidence="2" type="ORF">UFOVP286_67</name>
</gene>
<sequence length="73" mass="8321">MFKIGCFLFQCFVCLIFIGTAFVGAILYTMLKIGFLLFMFCFCLSFTLIILIGVGIEDLITKIKKKKNEKPHS</sequence>
<keyword evidence="1" id="KW-1133">Transmembrane helix</keyword>
<proteinExistence type="predicted"/>
<keyword evidence="1" id="KW-0812">Transmembrane</keyword>
<name>A0A6J5LVQ8_9CAUD</name>
<feature type="transmembrane region" description="Helical" evidence="1">
    <location>
        <begin position="33"/>
        <end position="56"/>
    </location>
</feature>
<feature type="transmembrane region" description="Helical" evidence="1">
    <location>
        <begin position="7"/>
        <end position="27"/>
    </location>
</feature>
<organism evidence="2">
    <name type="scientific">uncultured Caudovirales phage</name>
    <dbReference type="NCBI Taxonomy" id="2100421"/>
    <lineage>
        <taxon>Viruses</taxon>
        <taxon>Duplodnaviria</taxon>
        <taxon>Heunggongvirae</taxon>
        <taxon>Uroviricota</taxon>
        <taxon>Caudoviricetes</taxon>
        <taxon>Peduoviridae</taxon>
        <taxon>Maltschvirus</taxon>
        <taxon>Maltschvirus maltsch</taxon>
    </lineage>
</organism>
<dbReference type="EMBL" id="LR796304">
    <property type="protein sequence ID" value="CAB4135809.1"/>
    <property type="molecule type" value="Genomic_DNA"/>
</dbReference>
<reference evidence="2" key="1">
    <citation type="submission" date="2020-04" db="EMBL/GenBank/DDBJ databases">
        <authorList>
            <person name="Chiriac C."/>
            <person name="Salcher M."/>
            <person name="Ghai R."/>
            <person name="Kavagutti S V."/>
        </authorList>
    </citation>
    <scope>NUCLEOTIDE SEQUENCE</scope>
</reference>
<accession>A0A6J5LVQ8</accession>
<evidence type="ECO:0000256" key="1">
    <source>
        <dbReference type="SAM" id="Phobius"/>
    </source>
</evidence>
<evidence type="ECO:0000313" key="2">
    <source>
        <dbReference type="EMBL" id="CAB4135809.1"/>
    </source>
</evidence>
<keyword evidence="1" id="KW-0472">Membrane</keyword>